<comment type="similarity">
    <text evidence="2">Belongs to the glycosyl hydrolase 3 family.</text>
</comment>
<evidence type="ECO:0000256" key="1">
    <source>
        <dbReference type="ARBA" id="ARBA00001231"/>
    </source>
</evidence>
<dbReference type="InterPro" id="IPR001764">
    <property type="entry name" value="Glyco_hydro_3_N"/>
</dbReference>
<dbReference type="EC" id="3.2.1.52" evidence="3"/>
<dbReference type="PANTHER" id="PTHR30480">
    <property type="entry name" value="BETA-HEXOSAMINIDASE-RELATED"/>
    <property type="match status" value="1"/>
</dbReference>
<dbReference type="AlphaFoldDB" id="A0A9E9CA34"/>
<organism evidence="8 9">
    <name type="scientific">Thermocoleostomius sinensis A174</name>
    <dbReference type="NCBI Taxonomy" id="2016057"/>
    <lineage>
        <taxon>Bacteria</taxon>
        <taxon>Bacillati</taxon>
        <taxon>Cyanobacteriota</taxon>
        <taxon>Cyanophyceae</taxon>
        <taxon>Oculatellales</taxon>
        <taxon>Oculatellaceae</taxon>
        <taxon>Thermocoleostomius</taxon>
    </lineage>
</organism>
<dbReference type="Pfam" id="PF00933">
    <property type="entry name" value="Glyco_hydro_3"/>
    <property type="match status" value="1"/>
</dbReference>
<evidence type="ECO:0000313" key="9">
    <source>
        <dbReference type="Proteomes" id="UP001163152"/>
    </source>
</evidence>
<evidence type="ECO:0000256" key="2">
    <source>
        <dbReference type="ARBA" id="ARBA00005336"/>
    </source>
</evidence>
<keyword evidence="5" id="KW-0326">Glycosidase</keyword>
<dbReference type="Gene3D" id="3.20.20.300">
    <property type="entry name" value="Glycoside hydrolase, family 3, N-terminal domain"/>
    <property type="match status" value="1"/>
</dbReference>
<dbReference type="InterPro" id="IPR017853">
    <property type="entry name" value="GH"/>
</dbReference>
<evidence type="ECO:0000256" key="5">
    <source>
        <dbReference type="ARBA" id="ARBA00023295"/>
    </source>
</evidence>
<dbReference type="GO" id="GO:0005975">
    <property type="term" value="P:carbohydrate metabolic process"/>
    <property type="evidence" value="ECO:0007669"/>
    <property type="project" value="InterPro"/>
</dbReference>
<protein>
    <recommendedName>
        <fullName evidence="3">beta-N-acetylhexosaminidase</fullName>
        <ecNumber evidence="3">3.2.1.52</ecNumber>
    </recommendedName>
</protein>
<sequence length="541" mass="58517">MVVVRASGHLFDQQIEYPIWEPPAEVLQRWVQELGVGGVILLGGSTVEVKWRTQQLQAWATVPLLIAADIEEGVGQRFAGATWFPPPLALNAIAPVNFDRASQYAERMGAAIAQEALAIGINWVLAPVVDVNNNPANPVINVRAFGETAATVSQLTTAFIRGAQPYPVLTTAKHFPGHGDTAIDSHLEMPILPHSRSRLAKLEWVPFQAAIAAGVDAIITAHVQLPALDDTYPATFSSAILTEELRQMLGFEGLIVTDALMMGAIANRYGTTEAPILAVEAGADIVLMPVDPAAAIAAICQAVTSGRIPLSRIHASLARIWRSKQAVCSPPIIENAASAIHPLIESLTPKAEAIATATAIVRESLQVHQPLDRIHPLQASMSEASRPSRNLILVDDALNSAFLAKQVPAITYPKHCGYELQLVDCHTPSFHPSMLPVEQLTQPTLLQLFVRGTPFRGTSELIQLAYSWVQTLVQRDSLQALVMYGSPYVLESLVSLLPANIPYVFSYGQMPLAQSIALETLFAISPMSSSDKQTSDRRFTD</sequence>
<accession>A0A9E9CA34</accession>
<dbReference type="Gene3D" id="3.40.50.10870">
    <property type="entry name" value="Glycosyl hydrolase family 3"/>
    <property type="match status" value="1"/>
</dbReference>
<evidence type="ECO:0000259" key="7">
    <source>
        <dbReference type="Pfam" id="PF18034"/>
    </source>
</evidence>
<evidence type="ECO:0000256" key="4">
    <source>
        <dbReference type="ARBA" id="ARBA00022801"/>
    </source>
</evidence>
<name>A0A9E9CA34_9CYAN</name>
<gene>
    <name evidence="8" type="ORF">OXH18_14765</name>
</gene>
<dbReference type="SUPFAM" id="SSF51445">
    <property type="entry name" value="(Trans)glycosidases"/>
    <property type="match status" value="1"/>
</dbReference>
<reference evidence="8" key="1">
    <citation type="submission" date="2022-12" db="EMBL/GenBank/DDBJ databases">
        <title>Polyphasic identification of a Novel Hot-Spring Cyanobacterium Ocullathermofonsia sinensis gen nov. sp. nov. and Genomic Insights on its Adaptations to the Thermal Habitat.</title>
        <authorList>
            <person name="Daroch M."/>
            <person name="Tang J."/>
            <person name="Jiang Y."/>
        </authorList>
    </citation>
    <scope>NUCLEOTIDE SEQUENCE</scope>
    <source>
        <strain evidence="8">PKUAC-SCTA174</strain>
    </source>
</reference>
<dbReference type="InterPro" id="IPR036962">
    <property type="entry name" value="Glyco_hydro_3_N_sf"/>
</dbReference>
<dbReference type="PANTHER" id="PTHR30480:SF13">
    <property type="entry name" value="BETA-HEXOSAMINIDASE"/>
    <property type="match status" value="1"/>
</dbReference>
<dbReference type="Pfam" id="PF18034">
    <property type="entry name" value="Bac_GH3_C"/>
    <property type="match status" value="1"/>
</dbReference>
<evidence type="ECO:0000313" key="8">
    <source>
        <dbReference type="EMBL" id="WAL58445.1"/>
    </source>
</evidence>
<proteinExistence type="inferred from homology"/>
<dbReference type="KEGG" id="tsin:OXH18_14765"/>
<dbReference type="EMBL" id="CP113797">
    <property type="protein sequence ID" value="WAL58445.1"/>
    <property type="molecule type" value="Genomic_DNA"/>
</dbReference>
<evidence type="ECO:0000256" key="3">
    <source>
        <dbReference type="ARBA" id="ARBA00012663"/>
    </source>
</evidence>
<dbReference type="InterPro" id="IPR050226">
    <property type="entry name" value="NagZ_Beta-hexosaminidase"/>
</dbReference>
<comment type="catalytic activity">
    <reaction evidence="1">
        <text>Hydrolysis of terminal non-reducing N-acetyl-D-hexosamine residues in N-acetyl-beta-D-hexosaminides.</text>
        <dbReference type="EC" id="3.2.1.52"/>
    </reaction>
</comment>
<dbReference type="Proteomes" id="UP001163152">
    <property type="component" value="Chromosome"/>
</dbReference>
<dbReference type="GO" id="GO:0009254">
    <property type="term" value="P:peptidoglycan turnover"/>
    <property type="evidence" value="ECO:0007669"/>
    <property type="project" value="TreeGrafter"/>
</dbReference>
<dbReference type="GO" id="GO:0004563">
    <property type="term" value="F:beta-N-acetylhexosaminidase activity"/>
    <property type="evidence" value="ECO:0007669"/>
    <property type="project" value="UniProtKB-EC"/>
</dbReference>
<feature type="domain" description="Bacterial Glycosyl hydrolase family 3 C-terminal" evidence="7">
    <location>
        <begin position="384"/>
        <end position="522"/>
    </location>
</feature>
<keyword evidence="9" id="KW-1185">Reference proteome</keyword>
<dbReference type="InterPro" id="IPR041518">
    <property type="entry name" value="Bac_GH3_C"/>
</dbReference>
<evidence type="ECO:0000259" key="6">
    <source>
        <dbReference type="Pfam" id="PF00933"/>
    </source>
</evidence>
<keyword evidence="4" id="KW-0378">Hydrolase</keyword>
<dbReference type="RefSeq" id="WP_268607861.1">
    <property type="nucleotide sequence ID" value="NZ_CP113797.1"/>
</dbReference>
<feature type="domain" description="Glycoside hydrolase family 3 N-terminal" evidence="6">
    <location>
        <begin position="22"/>
        <end position="322"/>
    </location>
</feature>